<dbReference type="OrthoDB" id="3040861at2759"/>
<evidence type="ECO:0000259" key="2">
    <source>
        <dbReference type="Pfam" id="PF20231"/>
    </source>
</evidence>
<evidence type="ECO:0000313" key="4">
    <source>
        <dbReference type="Proteomes" id="UP000290288"/>
    </source>
</evidence>
<comment type="caution">
    <text evidence="3">The sequence shown here is derived from an EMBL/GenBank/DDBJ whole genome shotgun (WGS) entry which is preliminary data.</text>
</comment>
<dbReference type="STRING" id="2316362.A0A4V1Q1L1"/>
<feature type="compositionally biased region" description="Basic residues" evidence="1">
    <location>
        <begin position="1"/>
        <end position="11"/>
    </location>
</feature>
<gene>
    <name evidence="3" type="ORF">EST38_g13888</name>
</gene>
<evidence type="ECO:0000313" key="3">
    <source>
        <dbReference type="EMBL" id="RXW11968.1"/>
    </source>
</evidence>
<feature type="region of interest" description="Disordered" evidence="1">
    <location>
        <begin position="1"/>
        <end position="75"/>
    </location>
</feature>
<dbReference type="InterPro" id="IPR046496">
    <property type="entry name" value="DUF6589"/>
</dbReference>
<sequence>MHKQKKKKSKQRVHEPLVQAGPTHLAGSPGMDEMDEAAGGTAGSKERENGADEATCNDANEARPPSPEPTSSKKRAAKKAFAAKVSQVLSLLSGVRISPFELVSLLLDGDYDMYRSYRTELYKDSNTRLSIMLDSIASSKAGKEKLKAWLRGSVATPVVGSIIHDEMDVLLSQHRLTGVAEIDPAYIKNRKTPTFADDAPFTMELLRSAAQTSRSAGKNTKKTPEIVCDAVMQQILYQRSNRCLGFGTEFGLYLWATGSAKTTIEAVHKCGLSVSYQSVLNSLEHLASHCTQLAIGVGSGLHAFCYDNINLSTSIHVEQRGLASTPGKVTSGTLGIIYKLPNATPKNMVLQPILDRMQDSNYPGLNFAEDLIPTEEQHDSICHQFRVHTINILLSRSQAFNKEDYDDETLKHRPRRPHPPGYKTEFFPIRVSTKEEASVHGNLMYHDEVYLTMLQRAAEELSNTAIPTVNDQHTNSCIRSGQVLRADDLNNYHRRLVFQPGMGPFHAALNLAWALLNIHRGTLSQKGSLTWWFAILEKTRLGQQKPDYHTLYATLIQILEGVVLCAWIELCKLNDTTLEEYAASKPTAEDLHAKAGILLTDYLTPMPLPYNSMPDSSDEECAAAPTAIKAPPPTVPPLTPDKIENNPSKDKAHQNLRLLVRDVLYLLELVTAVKDGDFGRIEDILPHLAMIYRGAGSNNYCTECLWMIQNLKYIWTPEFANIMRDIMIVNPSGIPGHGLATDINMEYTVRDVKDLIIAKGLQTTWDHVGDIAAAIAYLKEIKRKMAEILTLPHQSKGHSDVDVSHLIDRVVKKIQDEGLLAFKKNRRGNAKLSATPDLLQDGANKLKSSTLSTFNKKFKNFVAGQPESLEELENSPEADPLPPVKLTLADTEDV</sequence>
<accession>A0A4V1Q1L1</accession>
<dbReference type="Proteomes" id="UP000290288">
    <property type="component" value="Unassembled WGS sequence"/>
</dbReference>
<dbReference type="EMBL" id="SDEE01001489">
    <property type="protein sequence ID" value="RXW11968.1"/>
    <property type="molecule type" value="Genomic_DNA"/>
</dbReference>
<reference evidence="3 4" key="1">
    <citation type="submission" date="2019-01" db="EMBL/GenBank/DDBJ databases">
        <title>Draft genome sequence of Psathyrella aberdarensis IHI B618.</title>
        <authorList>
            <person name="Buettner E."/>
            <person name="Kellner H."/>
        </authorList>
    </citation>
    <scope>NUCLEOTIDE SEQUENCE [LARGE SCALE GENOMIC DNA]</scope>
    <source>
        <strain evidence="3 4">IHI B618</strain>
    </source>
</reference>
<evidence type="ECO:0000256" key="1">
    <source>
        <dbReference type="SAM" id="MobiDB-lite"/>
    </source>
</evidence>
<protein>
    <recommendedName>
        <fullName evidence="2">DUF6589 domain-containing protein</fullName>
    </recommendedName>
</protein>
<keyword evidence="4" id="KW-1185">Reference proteome</keyword>
<organism evidence="3 4">
    <name type="scientific">Candolleomyces aberdarensis</name>
    <dbReference type="NCBI Taxonomy" id="2316362"/>
    <lineage>
        <taxon>Eukaryota</taxon>
        <taxon>Fungi</taxon>
        <taxon>Dikarya</taxon>
        <taxon>Basidiomycota</taxon>
        <taxon>Agaricomycotina</taxon>
        <taxon>Agaricomycetes</taxon>
        <taxon>Agaricomycetidae</taxon>
        <taxon>Agaricales</taxon>
        <taxon>Agaricineae</taxon>
        <taxon>Psathyrellaceae</taxon>
        <taxon>Candolleomyces</taxon>
    </lineage>
</organism>
<feature type="domain" description="DUF6589" evidence="2">
    <location>
        <begin position="365"/>
        <end position="798"/>
    </location>
</feature>
<dbReference type="AlphaFoldDB" id="A0A4V1Q1L1"/>
<feature type="region of interest" description="Disordered" evidence="1">
    <location>
        <begin position="867"/>
        <end position="894"/>
    </location>
</feature>
<proteinExistence type="predicted"/>
<name>A0A4V1Q1L1_9AGAR</name>
<dbReference type="Pfam" id="PF20231">
    <property type="entry name" value="DUF6589"/>
    <property type="match status" value="1"/>
</dbReference>